<feature type="domain" description="Haemin-degrading HemS/ChuX" evidence="1">
    <location>
        <begin position="113"/>
        <end position="164"/>
    </location>
</feature>
<accession>A0ABX0HRC3</accession>
<name>A0ABX0HRC3_9BURK</name>
<evidence type="ECO:0000313" key="3">
    <source>
        <dbReference type="Proteomes" id="UP000802098"/>
    </source>
</evidence>
<organism evidence="2 3">
    <name type="scientific">Rubrivivax benzoatilyticus</name>
    <dbReference type="NCBI Taxonomy" id="316997"/>
    <lineage>
        <taxon>Bacteria</taxon>
        <taxon>Pseudomonadati</taxon>
        <taxon>Pseudomonadota</taxon>
        <taxon>Betaproteobacteria</taxon>
        <taxon>Burkholderiales</taxon>
        <taxon>Sphaerotilaceae</taxon>
        <taxon>Rubrivivax</taxon>
    </lineage>
</organism>
<dbReference type="SUPFAM" id="SSF144064">
    <property type="entry name" value="Heme iron utilization protein-like"/>
    <property type="match status" value="1"/>
</dbReference>
<dbReference type="Pfam" id="PF05171">
    <property type="entry name" value="HemS"/>
    <property type="match status" value="2"/>
</dbReference>
<dbReference type="Proteomes" id="UP000802098">
    <property type="component" value="Unassembled WGS sequence"/>
</dbReference>
<dbReference type="RefSeq" id="WP_155983596.1">
    <property type="nucleotide sequence ID" value="NZ_JAAOCD010000001.1"/>
</dbReference>
<proteinExistence type="predicted"/>
<evidence type="ECO:0000313" key="2">
    <source>
        <dbReference type="EMBL" id="NHK96841.1"/>
    </source>
</evidence>
<dbReference type="Gene3D" id="3.40.1570.10">
    <property type="entry name" value="HemS/ChuS/ChuX like domains"/>
    <property type="match status" value="2"/>
</dbReference>
<dbReference type="InterPro" id="IPR007845">
    <property type="entry name" value="HemS/ChuX_dom"/>
</dbReference>
<keyword evidence="3" id="KW-1185">Reference proteome</keyword>
<feature type="domain" description="Haemin-degrading HemS/ChuX" evidence="1">
    <location>
        <begin position="221"/>
        <end position="345"/>
    </location>
</feature>
<gene>
    <name evidence="2" type="ORF">G7087_00465</name>
</gene>
<dbReference type="EMBL" id="JAAOCD010000001">
    <property type="protein sequence ID" value="NHK96841.1"/>
    <property type="molecule type" value="Genomic_DNA"/>
</dbReference>
<comment type="caution">
    <text evidence="2">The sequence shown here is derived from an EMBL/GenBank/DDBJ whole genome shotgun (WGS) entry which is preliminary data.</text>
</comment>
<reference evidence="2 3" key="1">
    <citation type="submission" date="2020-03" db="EMBL/GenBank/DDBJ databases">
        <title>Rubrivivax benzoatilyticus JA2 (sequenced after 10 years sub-culturing).</title>
        <authorList>
            <person name="Gupta D."/>
            <person name="Chintalapati S."/>
            <person name="Chintalapati V.R."/>
        </authorList>
    </citation>
    <scope>NUCLEOTIDE SEQUENCE [LARGE SCALE GENOMIC DNA]</scope>
    <source>
        <strain evidence="2 3">JA2-Mal</strain>
    </source>
</reference>
<protein>
    <recommendedName>
        <fullName evidence="1">Haemin-degrading HemS/ChuX domain-containing protein</fullName>
    </recommendedName>
</protein>
<dbReference type="InterPro" id="IPR053733">
    <property type="entry name" value="Heme_Transport_Util_sf"/>
</dbReference>
<sequence length="351" mass="36829">MSSVPRLLQGLTLPPPGVRAPALRRVFGSLGGASAAGAALQRCDAAAALGVREAELVAAHAGCFDRAESPLAARRLRVRRRDIAAALARFGPTRTVAGHRACRVERQGAAQAPERWAHAFALEQRGADGGVSRSLQFFDAAGDSLAELTPLDAGGVAAWFDLVEACACFEPAPRPLVARRVRAVRAASVPADAATLRQVWSAMRGPDGFERLLARFALAPAEACRLAGPDFARRVAPTSAHELLAAAAQQGVGLAVEVPGAGACSGDWRAVRQARGWTEAEAGGVRLHLREDAVAEAWLLACPSRAGLRQTLLLLDAAGAPIARLGDDAGPRRERCGWRRLVAQLDAELQA</sequence>
<evidence type="ECO:0000259" key="1">
    <source>
        <dbReference type="Pfam" id="PF05171"/>
    </source>
</evidence>